<comment type="catalytic activity">
    <reaction evidence="10">
        <text>squalene + reduced [NADPH--hemoprotein reductase] + O2 = (S)-2,3-epoxysqualene + oxidized [NADPH--hemoprotein reductase] + H2O + H(+)</text>
        <dbReference type="Rhea" id="RHEA:25282"/>
        <dbReference type="Rhea" id="RHEA-COMP:11964"/>
        <dbReference type="Rhea" id="RHEA-COMP:11965"/>
        <dbReference type="ChEBI" id="CHEBI:15377"/>
        <dbReference type="ChEBI" id="CHEBI:15378"/>
        <dbReference type="ChEBI" id="CHEBI:15379"/>
        <dbReference type="ChEBI" id="CHEBI:15440"/>
        <dbReference type="ChEBI" id="CHEBI:15441"/>
        <dbReference type="ChEBI" id="CHEBI:57618"/>
        <dbReference type="ChEBI" id="CHEBI:58210"/>
        <dbReference type="EC" id="1.14.14.17"/>
    </reaction>
</comment>
<evidence type="ECO:0000256" key="3">
    <source>
        <dbReference type="ARBA" id="ARBA00008802"/>
    </source>
</evidence>
<keyword evidence="10" id="KW-0812">Transmembrane</keyword>
<keyword evidence="8 10" id="KW-0560">Oxidoreductase</keyword>
<dbReference type="PANTHER" id="PTHR10835:SF0">
    <property type="entry name" value="SQUALENE MONOOXYGENASE"/>
    <property type="match status" value="1"/>
</dbReference>
<dbReference type="Proteomes" id="UP000521943">
    <property type="component" value="Unassembled WGS sequence"/>
</dbReference>
<dbReference type="PRINTS" id="PR00420">
    <property type="entry name" value="RNGMNOXGNASE"/>
</dbReference>
<dbReference type="GO" id="GO:0004506">
    <property type="term" value="F:squalene monooxygenase activity"/>
    <property type="evidence" value="ECO:0007669"/>
    <property type="project" value="UniProtKB-UniRule"/>
</dbReference>
<accession>A0A8H6HN40</accession>
<evidence type="ECO:0000313" key="13">
    <source>
        <dbReference type="Proteomes" id="UP000521943"/>
    </source>
</evidence>
<gene>
    <name evidence="12" type="ORF">DFP72DRAFT_541718</name>
</gene>
<comment type="similarity">
    <text evidence="3 10">Belongs to the squalene monooxygenase family.</text>
</comment>
<evidence type="ECO:0000256" key="6">
    <source>
        <dbReference type="ARBA" id="ARBA00022827"/>
    </source>
</evidence>
<evidence type="ECO:0000313" key="12">
    <source>
        <dbReference type="EMBL" id="KAF6749377.1"/>
    </source>
</evidence>
<keyword evidence="6 10" id="KW-0274">FAD</keyword>
<keyword evidence="10" id="KW-1133">Transmembrane helix</keyword>
<sequence length="493" mass="54144">MFENLNHPLIAMPLPSFDVVIVGAGVAGSAMAHALATIPRLNLFRVALIERSFSQPDRIVGELLQPAGVEALQQLSMSSALDGTGAVPCAGYSIIQGGDHIQVAYPEGTEGRSFHHGRFVMGLRRVAMQNKNVTPIEANVTNLIEDPVTGRVVGVSITSKSSNEESKMDVFGDLVIVADGCFSNFRNTVLEKAAIQPKIFSYTIAAVLKDATPPLPGHGTLVLPRGLPAIAMYQLTDTETRMLIDIKEPLPEDIPDYIFNRLVPELPLSLQKPVIEAFKTDRIRKMPNRFLPAVKQGTKSSKTGIILLGDSWNMRHPITGVGMSVALRDVVYLRKAFCNFESFENWEDVSSAVRKWHWDRKFHASTLNILSAGLYGILSRDDGTYKSLRKGTVKFFMNDPTGLQIKRFLEFISGWNSSPIALVGYFSSIAASTGLLTLTHPEQILERVGPDGKALVGPATLMEYPGFVVEVVLMAWTMLSVLLPVLWSEARPW</sequence>
<dbReference type="PANTHER" id="PTHR10835">
    <property type="entry name" value="SQUALENE MONOOXYGENASE"/>
    <property type="match status" value="1"/>
</dbReference>
<feature type="domain" description="Squalene epoxidase" evidence="11">
    <location>
        <begin position="173"/>
        <end position="440"/>
    </location>
</feature>
<evidence type="ECO:0000259" key="11">
    <source>
        <dbReference type="Pfam" id="PF08491"/>
    </source>
</evidence>
<dbReference type="OrthoDB" id="2855037at2759"/>
<evidence type="ECO:0000256" key="2">
    <source>
        <dbReference type="ARBA" id="ARBA00004154"/>
    </source>
</evidence>
<evidence type="ECO:0000256" key="7">
    <source>
        <dbReference type="ARBA" id="ARBA00022848"/>
    </source>
</evidence>
<dbReference type="GO" id="GO:0005789">
    <property type="term" value="C:endoplasmic reticulum membrane"/>
    <property type="evidence" value="ECO:0007669"/>
    <property type="project" value="UniProtKB-SubCell"/>
</dbReference>
<reference evidence="12 13" key="1">
    <citation type="submission" date="2020-07" db="EMBL/GenBank/DDBJ databases">
        <title>Comparative genomics of pyrophilous fungi reveals a link between fire events and developmental genes.</title>
        <authorList>
            <consortium name="DOE Joint Genome Institute"/>
            <person name="Steindorff A.S."/>
            <person name="Carver A."/>
            <person name="Calhoun S."/>
            <person name="Stillman K."/>
            <person name="Liu H."/>
            <person name="Lipzen A."/>
            <person name="Pangilinan J."/>
            <person name="Labutti K."/>
            <person name="Bruns T.D."/>
            <person name="Grigoriev I.V."/>
        </authorList>
    </citation>
    <scope>NUCLEOTIDE SEQUENCE [LARGE SCALE GENOMIC DNA]</scope>
    <source>
        <strain evidence="12 13">CBS 144469</strain>
    </source>
</reference>
<comment type="subcellular location">
    <subcellularLocation>
        <location evidence="10">Endoplasmic reticulum membrane</location>
        <topology evidence="10">Multi-pass membrane protein</topology>
    </subcellularLocation>
    <subcellularLocation>
        <location evidence="2">Microsome membrane</location>
        <topology evidence="2">Multi-pass membrane protein</topology>
    </subcellularLocation>
</comment>
<proteinExistence type="inferred from homology"/>
<dbReference type="InterPro" id="IPR040125">
    <property type="entry name" value="Squalene_monox"/>
</dbReference>
<dbReference type="GO" id="GO:0050660">
    <property type="term" value="F:flavin adenine dinucleotide binding"/>
    <property type="evidence" value="ECO:0007669"/>
    <property type="project" value="UniProtKB-UniRule"/>
</dbReference>
<dbReference type="InterPro" id="IPR036188">
    <property type="entry name" value="FAD/NAD-bd_sf"/>
</dbReference>
<organism evidence="12 13">
    <name type="scientific">Ephemerocybe angulata</name>
    <dbReference type="NCBI Taxonomy" id="980116"/>
    <lineage>
        <taxon>Eukaryota</taxon>
        <taxon>Fungi</taxon>
        <taxon>Dikarya</taxon>
        <taxon>Basidiomycota</taxon>
        <taxon>Agaricomycotina</taxon>
        <taxon>Agaricomycetes</taxon>
        <taxon>Agaricomycetidae</taxon>
        <taxon>Agaricales</taxon>
        <taxon>Agaricineae</taxon>
        <taxon>Psathyrellaceae</taxon>
        <taxon>Ephemerocybe</taxon>
    </lineage>
</organism>
<evidence type="ECO:0000256" key="10">
    <source>
        <dbReference type="RuleBase" id="RU367121"/>
    </source>
</evidence>
<dbReference type="InterPro" id="IPR013698">
    <property type="entry name" value="Squalene_epoxidase"/>
</dbReference>
<comment type="cofactor">
    <cofactor evidence="1 10">
        <name>FAD</name>
        <dbReference type="ChEBI" id="CHEBI:57692"/>
    </cofactor>
</comment>
<keyword evidence="12" id="KW-0503">Monooxygenase</keyword>
<keyword evidence="10" id="KW-0256">Endoplasmic reticulum</keyword>
<dbReference type="EC" id="1.14.14.17" evidence="4 10"/>
<dbReference type="UniPathway" id="UPA00767">
    <property type="reaction ID" value="UER00752"/>
</dbReference>
<dbReference type="SUPFAM" id="SSF51905">
    <property type="entry name" value="FAD/NAD(P)-binding domain"/>
    <property type="match status" value="1"/>
</dbReference>
<comment type="caution">
    <text evidence="10">Lacks conserved residue(s) required for the propagation of feature annotation.</text>
</comment>
<dbReference type="Pfam" id="PF08491">
    <property type="entry name" value="SE"/>
    <property type="match status" value="1"/>
</dbReference>
<feature type="transmembrane region" description="Helical" evidence="10">
    <location>
        <begin position="467"/>
        <end position="487"/>
    </location>
</feature>
<evidence type="ECO:0000256" key="4">
    <source>
        <dbReference type="ARBA" id="ARBA00012312"/>
    </source>
</evidence>
<keyword evidence="13" id="KW-1185">Reference proteome</keyword>
<comment type="function">
    <text evidence="10">Catalyzes the stereospecific oxidation of squalene to (S)-2,3-epoxysqualene, and is considered to be a rate-limiting enzyme in steroid biosynthesis.</text>
</comment>
<comment type="caution">
    <text evidence="12">The sequence shown here is derived from an EMBL/GenBank/DDBJ whole genome shotgun (WGS) entry which is preliminary data.</text>
</comment>
<keyword evidence="7" id="KW-0492">Microsome</keyword>
<dbReference type="Gene3D" id="3.50.50.60">
    <property type="entry name" value="FAD/NAD(P)-binding domain"/>
    <property type="match status" value="1"/>
</dbReference>
<dbReference type="AlphaFoldDB" id="A0A8H6HN40"/>
<dbReference type="EMBL" id="JACGCI010000063">
    <property type="protein sequence ID" value="KAF6749377.1"/>
    <property type="molecule type" value="Genomic_DNA"/>
</dbReference>
<protein>
    <recommendedName>
        <fullName evidence="4 10">Squalene monooxygenase</fullName>
        <ecNumber evidence="4 10">1.14.14.17</ecNumber>
    </recommendedName>
</protein>
<evidence type="ECO:0000256" key="8">
    <source>
        <dbReference type="ARBA" id="ARBA00023002"/>
    </source>
</evidence>
<evidence type="ECO:0000256" key="1">
    <source>
        <dbReference type="ARBA" id="ARBA00001974"/>
    </source>
</evidence>
<keyword evidence="9 10" id="KW-0472">Membrane</keyword>
<evidence type="ECO:0000256" key="9">
    <source>
        <dbReference type="ARBA" id="ARBA00023136"/>
    </source>
</evidence>
<dbReference type="GO" id="GO:0006696">
    <property type="term" value="P:ergosterol biosynthetic process"/>
    <property type="evidence" value="ECO:0007669"/>
    <property type="project" value="TreeGrafter"/>
</dbReference>
<keyword evidence="5 10" id="KW-0285">Flavoprotein</keyword>
<name>A0A8H6HN40_9AGAR</name>
<evidence type="ECO:0000256" key="5">
    <source>
        <dbReference type="ARBA" id="ARBA00022630"/>
    </source>
</evidence>